<evidence type="ECO:0000313" key="7">
    <source>
        <dbReference type="Proteomes" id="UP000694427"/>
    </source>
</evidence>
<name>A0A8C1G4L8_CYPCA</name>
<evidence type="ECO:0000256" key="1">
    <source>
        <dbReference type="ARBA" id="ARBA00004123"/>
    </source>
</evidence>
<accession>A0A8C1G4L8</accession>
<dbReference type="PROSITE" id="PS00032">
    <property type="entry name" value="ANTENNAPEDIA"/>
    <property type="match status" value="1"/>
</dbReference>
<dbReference type="AlphaFoldDB" id="A0A8C1G4L8"/>
<dbReference type="GO" id="GO:0005634">
    <property type="term" value="C:nucleus"/>
    <property type="evidence" value="ECO:0007669"/>
    <property type="project" value="UniProtKB-SubCell"/>
</dbReference>
<comment type="subcellular location">
    <subcellularLocation>
        <location evidence="1">Nucleus</location>
    </subcellularLocation>
</comment>
<evidence type="ECO:0000256" key="4">
    <source>
        <dbReference type="ARBA" id="ARBA00023155"/>
    </source>
</evidence>
<dbReference type="Ensembl" id="ENSCCRT00010002589.1">
    <property type="protein sequence ID" value="ENSCCRP00010002387.1"/>
    <property type="gene ID" value="ENSCCRG00010001042.1"/>
</dbReference>
<organism evidence="6 7">
    <name type="scientific">Cyprinus carpio</name>
    <name type="common">Common carp</name>
    <dbReference type="NCBI Taxonomy" id="7962"/>
    <lineage>
        <taxon>Eukaryota</taxon>
        <taxon>Metazoa</taxon>
        <taxon>Chordata</taxon>
        <taxon>Craniata</taxon>
        <taxon>Vertebrata</taxon>
        <taxon>Euteleostomi</taxon>
        <taxon>Actinopterygii</taxon>
        <taxon>Neopterygii</taxon>
        <taxon>Teleostei</taxon>
        <taxon>Ostariophysi</taxon>
        <taxon>Cypriniformes</taxon>
        <taxon>Cyprinidae</taxon>
        <taxon>Cyprininae</taxon>
        <taxon>Cyprinus</taxon>
    </lineage>
</organism>
<evidence type="ECO:0000256" key="3">
    <source>
        <dbReference type="ARBA" id="ARBA00023125"/>
    </source>
</evidence>
<dbReference type="Proteomes" id="UP000694427">
    <property type="component" value="Unplaced"/>
</dbReference>
<evidence type="ECO:0000256" key="2">
    <source>
        <dbReference type="ARBA" id="ARBA00022473"/>
    </source>
</evidence>
<sequence>MSSYVGKSFSNQTQDASCRMHTFGNYGAHSEFHESHYAYEGLDLGGSFSSQIPSNSLKREAINTTDRARSSAAVQRTQSCSALGSRSFVSTHGYNPLSHGLLSQKAEGNMEVMEKPSGKSRTDDIKMETTSAIKQQTNSTQRQSQSQPQIYPWMTKLHMSHAREEIVNLRARRSSWLHWIIIRNCKIVEECGGNRNPRLVAFQHFTTQTANARGYWRRPSRDYIVYPCWKTIKDGREQCCVETTC</sequence>
<reference evidence="6" key="2">
    <citation type="submission" date="2025-09" db="UniProtKB">
        <authorList>
            <consortium name="Ensembl"/>
        </authorList>
    </citation>
    <scope>IDENTIFICATION</scope>
</reference>
<dbReference type="GO" id="GO:0003700">
    <property type="term" value="F:DNA-binding transcription factor activity"/>
    <property type="evidence" value="ECO:0007669"/>
    <property type="project" value="InterPro"/>
</dbReference>
<keyword evidence="7" id="KW-1185">Reference proteome</keyword>
<dbReference type="InterPro" id="IPR001827">
    <property type="entry name" value="Homeobox_Antennapedia_CS"/>
</dbReference>
<keyword evidence="3" id="KW-0238">DNA-binding</keyword>
<dbReference type="GO" id="GO:0003677">
    <property type="term" value="F:DNA binding"/>
    <property type="evidence" value="ECO:0007669"/>
    <property type="project" value="UniProtKB-KW"/>
</dbReference>
<proteinExistence type="predicted"/>
<keyword evidence="4" id="KW-0371">Homeobox</keyword>
<reference evidence="6" key="1">
    <citation type="submission" date="2025-08" db="UniProtKB">
        <authorList>
            <consortium name="Ensembl"/>
        </authorList>
    </citation>
    <scope>IDENTIFICATION</scope>
</reference>
<evidence type="ECO:0000313" key="6">
    <source>
        <dbReference type="Ensembl" id="ENSCCRP00010002387.1"/>
    </source>
</evidence>
<keyword evidence="2" id="KW-0217">Developmental protein</keyword>
<evidence type="ECO:0000256" key="5">
    <source>
        <dbReference type="ARBA" id="ARBA00023242"/>
    </source>
</evidence>
<protein>
    <submittedName>
        <fullName evidence="6">Homeobox protein Hox-C3a-like</fullName>
    </submittedName>
</protein>
<keyword evidence="5" id="KW-0539">Nucleus</keyword>